<comment type="similarity">
    <text evidence="4">Belongs to the HSF family.</text>
</comment>
<evidence type="ECO:0000259" key="6">
    <source>
        <dbReference type="SMART" id="SM00415"/>
    </source>
</evidence>
<feature type="compositionally biased region" description="Basic residues" evidence="5">
    <location>
        <begin position="345"/>
        <end position="357"/>
    </location>
</feature>
<keyword evidence="3" id="KW-0539">Nucleus</keyword>
<feature type="region of interest" description="Disordered" evidence="5">
    <location>
        <begin position="149"/>
        <end position="223"/>
    </location>
</feature>
<evidence type="ECO:0000256" key="1">
    <source>
        <dbReference type="ARBA" id="ARBA00004123"/>
    </source>
</evidence>
<feature type="region of interest" description="Disordered" evidence="5">
    <location>
        <begin position="296"/>
        <end position="432"/>
    </location>
</feature>
<feature type="compositionally biased region" description="Low complexity" evidence="5">
    <location>
        <begin position="395"/>
        <end position="411"/>
    </location>
</feature>
<feature type="region of interest" description="Disordered" evidence="5">
    <location>
        <begin position="1"/>
        <end position="40"/>
    </location>
</feature>
<dbReference type="Pfam" id="PF00447">
    <property type="entry name" value="HSF_DNA-bind"/>
    <property type="match status" value="1"/>
</dbReference>
<dbReference type="AlphaFoldDB" id="A0A7S3JR78"/>
<gene>
    <name evidence="7" type="ORF">ALAG00032_LOCUS817</name>
</gene>
<comment type="subcellular location">
    <subcellularLocation>
        <location evidence="1">Nucleus</location>
    </subcellularLocation>
</comment>
<evidence type="ECO:0000256" key="5">
    <source>
        <dbReference type="SAM" id="MobiDB-lite"/>
    </source>
</evidence>
<reference evidence="7" key="1">
    <citation type="submission" date="2021-01" db="EMBL/GenBank/DDBJ databases">
        <authorList>
            <person name="Corre E."/>
            <person name="Pelletier E."/>
            <person name="Niang G."/>
            <person name="Scheremetjew M."/>
            <person name="Finn R."/>
            <person name="Kale V."/>
            <person name="Holt S."/>
            <person name="Cochrane G."/>
            <person name="Meng A."/>
            <person name="Brown T."/>
            <person name="Cohen L."/>
        </authorList>
    </citation>
    <scope>NUCLEOTIDE SEQUENCE</scope>
    <source>
        <strain evidence="7">CCMP1510</strain>
    </source>
</reference>
<evidence type="ECO:0000313" key="7">
    <source>
        <dbReference type="EMBL" id="CAE0360088.1"/>
    </source>
</evidence>
<dbReference type="InterPro" id="IPR000232">
    <property type="entry name" value="HSF_DNA-bd"/>
</dbReference>
<protein>
    <recommendedName>
        <fullName evidence="6">HSF-type DNA-binding domain-containing protein</fullName>
    </recommendedName>
</protein>
<feature type="compositionally biased region" description="Basic and acidic residues" evidence="5">
    <location>
        <begin position="1"/>
        <end position="26"/>
    </location>
</feature>
<dbReference type="PANTHER" id="PTHR10015:SF427">
    <property type="entry name" value="HEAT SHOCK FACTOR PROTEIN"/>
    <property type="match status" value="1"/>
</dbReference>
<dbReference type="GO" id="GO:0005634">
    <property type="term" value="C:nucleus"/>
    <property type="evidence" value="ECO:0007669"/>
    <property type="project" value="UniProtKB-SubCell"/>
</dbReference>
<evidence type="ECO:0000256" key="4">
    <source>
        <dbReference type="RuleBase" id="RU004020"/>
    </source>
</evidence>
<feature type="domain" description="HSF-type DNA-binding" evidence="6">
    <location>
        <begin position="60"/>
        <end position="150"/>
    </location>
</feature>
<dbReference type="InterPro" id="IPR036390">
    <property type="entry name" value="WH_DNA-bd_sf"/>
</dbReference>
<organism evidence="7">
    <name type="scientific">Aureoumbra lagunensis</name>
    <dbReference type="NCBI Taxonomy" id="44058"/>
    <lineage>
        <taxon>Eukaryota</taxon>
        <taxon>Sar</taxon>
        <taxon>Stramenopiles</taxon>
        <taxon>Ochrophyta</taxon>
        <taxon>Pelagophyceae</taxon>
        <taxon>Pelagomonadales</taxon>
        <taxon>Aureoumbra</taxon>
    </lineage>
</organism>
<dbReference type="SMART" id="SM00415">
    <property type="entry name" value="HSF"/>
    <property type="match status" value="1"/>
</dbReference>
<dbReference type="PANTHER" id="PTHR10015">
    <property type="entry name" value="HEAT SHOCK TRANSCRIPTION FACTOR"/>
    <property type="match status" value="1"/>
</dbReference>
<feature type="compositionally biased region" description="Basic and acidic residues" evidence="5">
    <location>
        <begin position="358"/>
        <end position="367"/>
    </location>
</feature>
<proteinExistence type="inferred from homology"/>
<name>A0A7S3JR78_9STRA</name>
<sequence length="689" mass="76528">MEEVRQGPEGIVEHEEEGRGLEDENSIKNNGVSDESLVSKERPQDLLNIKELPRTGKRGAPQAFPHILYQMLERESQDIIHWCQDGRAFVIDDVTSFITKTLVKYFRHSRYASFQRQLNLYGFRKNDAGHFEHKYFLQNQPDLLIKVQRAPQAKTQKESAKQAKMFPTATNTTAHESIPTQGDDKTLHPTKSKRRLEENTNSTQLTENIKSSPKKKEESSCENLHERNNIQLDATASHAKALWHLFENRTTPPQVPAMGLPPGFPLSGILPPGILPPGFPPFPIGENGQPLFPPFPPPFPPPKDGKFAPFPPFWQNDHWSIPPGQPPPDVRRIHPLTQTGDKSNKKTTTKKRSRPHHKGDNNKKKQTEQVPAITPDTSFGIPREFSKQYSGESHQQAQAAMAAAAAASAAQNPPTATRRKKMPRVTSLPTTGSNIHIYDQMYPNKSIPCDNPTLQKKIAPPIDMGNGGTFNDISEQQIISDQTPSSAGSGDAISPSDHHFPHLTSPAGTLWSLPSFSMDGLEDINANGRSISGFSALLSRMPSTIAQPTNSATTTRTSTTTTQNRHFSNGIQYRPTLQRQRSRCKDAHTKSSAAKSLSRITSEDETTLLRRSISISSDDWVRGFDDTAEVVNTLANFGRTLSHVQQESGINARSDEVGAEHPDFDGFFDQHHQSKFLESAPSGTIYNAH</sequence>
<evidence type="ECO:0000256" key="3">
    <source>
        <dbReference type="ARBA" id="ARBA00023242"/>
    </source>
</evidence>
<dbReference type="GO" id="GO:0043565">
    <property type="term" value="F:sequence-specific DNA binding"/>
    <property type="evidence" value="ECO:0007669"/>
    <property type="project" value="InterPro"/>
</dbReference>
<accession>A0A7S3JR78</accession>
<evidence type="ECO:0000256" key="2">
    <source>
        <dbReference type="ARBA" id="ARBA00023125"/>
    </source>
</evidence>
<dbReference type="SUPFAM" id="SSF46785">
    <property type="entry name" value="Winged helix' DNA-binding domain"/>
    <property type="match status" value="1"/>
</dbReference>
<dbReference type="InterPro" id="IPR036388">
    <property type="entry name" value="WH-like_DNA-bd_sf"/>
</dbReference>
<feature type="compositionally biased region" description="Basic and acidic residues" evidence="5">
    <location>
        <begin position="214"/>
        <end position="223"/>
    </location>
</feature>
<dbReference type="EMBL" id="HBIJ01001087">
    <property type="protein sequence ID" value="CAE0360088.1"/>
    <property type="molecule type" value="Transcribed_RNA"/>
</dbReference>
<dbReference type="GO" id="GO:0003700">
    <property type="term" value="F:DNA-binding transcription factor activity"/>
    <property type="evidence" value="ECO:0007669"/>
    <property type="project" value="InterPro"/>
</dbReference>
<dbReference type="Gene3D" id="1.10.10.10">
    <property type="entry name" value="Winged helix-like DNA-binding domain superfamily/Winged helix DNA-binding domain"/>
    <property type="match status" value="1"/>
</dbReference>
<feature type="region of interest" description="Disordered" evidence="5">
    <location>
        <begin position="480"/>
        <end position="501"/>
    </location>
</feature>
<keyword evidence="2" id="KW-0238">DNA-binding</keyword>
<feature type="compositionally biased region" description="Polar residues" evidence="5">
    <location>
        <begin position="168"/>
        <end position="180"/>
    </location>
</feature>